<proteinExistence type="predicted"/>
<evidence type="ECO:0000313" key="2">
    <source>
        <dbReference type="Proteomes" id="UP000030345"/>
    </source>
</evidence>
<reference evidence="2" key="1">
    <citation type="journal article" date="2014" name="Sci. Data">
        <title>Genomes of diverse isolates of the marine cyanobacterium Prochlorococcus.</title>
        <authorList>
            <person name="Biller S."/>
            <person name="Berube P."/>
            <person name="Thompson J."/>
            <person name="Kelly L."/>
            <person name="Roggensack S."/>
            <person name="Awad L."/>
            <person name="Roache-Johnson K."/>
            <person name="Ding H."/>
            <person name="Giovannoni S.J."/>
            <person name="Moore L.R."/>
            <person name="Chisholm S.W."/>
        </authorList>
    </citation>
    <scope>NUCLEOTIDE SEQUENCE [LARGE SCALE GENOMIC DNA]</scope>
    <source>
        <strain evidence="2">SB</strain>
    </source>
</reference>
<dbReference type="Proteomes" id="UP000030345">
    <property type="component" value="Unassembled WGS sequence"/>
</dbReference>
<accession>A0A0A2B260</accession>
<evidence type="ECO:0000313" key="1">
    <source>
        <dbReference type="EMBL" id="KGG08153.1"/>
    </source>
</evidence>
<dbReference type="OrthoDB" id="559646at2"/>
<gene>
    <name evidence="1" type="ORF">EV02_0821</name>
</gene>
<dbReference type="AlphaFoldDB" id="A0A0A2B260"/>
<dbReference type="RefSeq" id="WP_032519545.1">
    <property type="nucleotide sequence ID" value="NZ_CP138981.1"/>
</dbReference>
<comment type="caution">
    <text evidence="1">The sequence shown here is derived from an EMBL/GenBank/DDBJ whole genome shotgun (WGS) entry which is preliminary data.</text>
</comment>
<dbReference type="EMBL" id="JNAS01000002">
    <property type="protein sequence ID" value="KGG08153.1"/>
    <property type="molecule type" value="Genomic_DNA"/>
</dbReference>
<name>A0A0A2B260_PROMR</name>
<protein>
    <submittedName>
        <fullName evidence="1">Uncharacterized protein</fullName>
    </submittedName>
</protein>
<organism evidence="1 2">
    <name type="scientific">Prochlorococcus marinus str. SB</name>
    <dbReference type="NCBI Taxonomy" id="59926"/>
    <lineage>
        <taxon>Bacteria</taxon>
        <taxon>Bacillati</taxon>
        <taxon>Cyanobacteriota</taxon>
        <taxon>Cyanophyceae</taxon>
        <taxon>Synechococcales</taxon>
        <taxon>Prochlorococcaceae</taxon>
        <taxon>Prochlorococcus</taxon>
    </lineage>
</organism>
<sequence>MKNQRWFKTPEAKVILGCSDQYLKKNRDTHGGFLEEEVHYRFGGSVNSPIYWNVEEIMKVFHDRGKTIRLGREMVKQVLQGEE</sequence>
<dbReference type="STRING" id="59926.EV02_0821"/>